<proteinExistence type="predicted"/>
<organism evidence="1 2">
    <name type="scientific">Marivirga aurantiaca</name>
    <dbReference type="NCBI Taxonomy" id="2802615"/>
    <lineage>
        <taxon>Bacteria</taxon>
        <taxon>Pseudomonadati</taxon>
        <taxon>Bacteroidota</taxon>
        <taxon>Cytophagia</taxon>
        <taxon>Cytophagales</taxon>
        <taxon>Marivirgaceae</taxon>
        <taxon>Marivirga</taxon>
    </lineage>
</organism>
<dbReference type="Proteomes" id="UP000611723">
    <property type="component" value="Unassembled WGS sequence"/>
</dbReference>
<gene>
    <name evidence="1" type="ORF">JKA74_13635</name>
</gene>
<reference evidence="1" key="1">
    <citation type="submission" date="2021-01" db="EMBL/GenBank/DDBJ databases">
        <title>Marivirga aurantiaca sp. nov., isolated from intertidal surface sediments.</title>
        <authorList>
            <person name="Zhang M."/>
        </authorList>
    </citation>
    <scope>NUCLEOTIDE SEQUENCE</scope>
    <source>
        <strain evidence="1">S37H4</strain>
    </source>
</reference>
<evidence type="ECO:0000313" key="2">
    <source>
        <dbReference type="Proteomes" id="UP000611723"/>
    </source>
</evidence>
<comment type="caution">
    <text evidence="1">The sequence shown here is derived from an EMBL/GenBank/DDBJ whole genome shotgun (WGS) entry which is preliminary data.</text>
</comment>
<evidence type="ECO:0000313" key="1">
    <source>
        <dbReference type="EMBL" id="MBK6266080.1"/>
    </source>
</evidence>
<dbReference type="EMBL" id="JAEQBW010000006">
    <property type="protein sequence ID" value="MBK6266080.1"/>
    <property type="molecule type" value="Genomic_DNA"/>
</dbReference>
<dbReference type="AlphaFoldDB" id="A0A935C9J8"/>
<keyword evidence="2" id="KW-1185">Reference proteome</keyword>
<accession>A0A935C9J8</accession>
<sequence>MENCLLCKENPADKKGSHIVPHFLLKRIENVEGKSGRDYELGFVIQEFDTTSHFGRSVPVDKLDEVFGELSDEEIEANKHPMVVDNFFCTSCETRFSKIESEYAKTLNKFENEVYSSEIRSEIGFLFWASVIWRISINKGSGVELTKNQNETLRRILHRVLKNELSEIDIEGMKEAKDIKKISYKLLRCPDFSTKHATHMVIHPKLKNPYSLVIDEYLLFFAFKDNYNDYMNKDFFGIQKEVEEAPTNKLQNTEMIYPISKEKMLEFNKALIDHMKNTRVDKLNLFWDKLHRSLGGTGSSMPEEIKKELFAELTSEEKRLGRKYNLEDLRDTTYKVLKKYAP</sequence>
<protein>
    <submittedName>
        <fullName evidence="1">Uncharacterized protein</fullName>
    </submittedName>
</protein>
<name>A0A935C9J8_9BACT</name>
<dbReference type="RefSeq" id="WP_201431760.1">
    <property type="nucleotide sequence ID" value="NZ_JAEQBW010000006.1"/>
</dbReference>